<proteinExistence type="predicted"/>
<dbReference type="EMBL" id="CM045759">
    <property type="protein sequence ID" value="KAI8018137.1"/>
    <property type="molecule type" value="Genomic_DNA"/>
</dbReference>
<evidence type="ECO:0000313" key="1">
    <source>
        <dbReference type="EMBL" id="KAI8018137.1"/>
    </source>
</evidence>
<comment type="caution">
    <text evidence="1">The sequence shown here is derived from an EMBL/GenBank/DDBJ whole genome shotgun (WGS) entry which is preliminary data.</text>
</comment>
<reference evidence="1 2" key="1">
    <citation type="journal article" date="2022" name="Plant J.">
        <title>Chromosome-level genome of Camellia lanceoleosa provides a valuable resource for understanding genome evolution and self-incompatibility.</title>
        <authorList>
            <person name="Gong W."/>
            <person name="Xiao S."/>
            <person name="Wang L."/>
            <person name="Liao Z."/>
            <person name="Chang Y."/>
            <person name="Mo W."/>
            <person name="Hu G."/>
            <person name="Li W."/>
            <person name="Zhao G."/>
            <person name="Zhu H."/>
            <person name="Hu X."/>
            <person name="Ji K."/>
            <person name="Xiang X."/>
            <person name="Song Q."/>
            <person name="Yuan D."/>
            <person name="Jin S."/>
            <person name="Zhang L."/>
        </authorList>
    </citation>
    <scope>NUCLEOTIDE SEQUENCE [LARGE SCALE GENOMIC DNA]</scope>
    <source>
        <strain evidence="1">SQ_2022a</strain>
    </source>
</reference>
<gene>
    <name evidence="1" type="ORF">LOK49_LG04G01789</name>
</gene>
<organism evidence="1 2">
    <name type="scientific">Camellia lanceoleosa</name>
    <dbReference type="NCBI Taxonomy" id="1840588"/>
    <lineage>
        <taxon>Eukaryota</taxon>
        <taxon>Viridiplantae</taxon>
        <taxon>Streptophyta</taxon>
        <taxon>Embryophyta</taxon>
        <taxon>Tracheophyta</taxon>
        <taxon>Spermatophyta</taxon>
        <taxon>Magnoliopsida</taxon>
        <taxon>eudicotyledons</taxon>
        <taxon>Gunneridae</taxon>
        <taxon>Pentapetalae</taxon>
        <taxon>asterids</taxon>
        <taxon>Ericales</taxon>
        <taxon>Theaceae</taxon>
        <taxon>Camellia</taxon>
    </lineage>
</organism>
<dbReference type="Proteomes" id="UP001060215">
    <property type="component" value="Chromosome 2"/>
</dbReference>
<accession>A0ACC0HX24</accession>
<evidence type="ECO:0000313" key="2">
    <source>
        <dbReference type="Proteomes" id="UP001060215"/>
    </source>
</evidence>
<keyword evidence="2" id="KW-1185">Reference proteome</keyword>
<protein>
    <submittedName>
        <fullName evidence="1">Pentatricopeptide repeat-containing protein</fullName>
    </submittedName>
</protein>
<sequence>MTFVLNTRIITMYSICGSPSDSRLVFDQLQRKNLYQWNAMSVHGMAMKMDLISDVFVGNALIAMYGKCGFVEEALKVFEKCPKGTWFVEFYSFWFSKMGFQESFNVFRRCWRQRKVWYRCCYVGDCITGQVELLKLKEHHGYSLRNGFQCDKLVANDLLQPMQKCGALSSAENVLYGMENKTLVNEMPMEPDVGIWTSLLSSCRIYGETDLGEKFAEKLLELGPDKAENYVLVSNLFAGSGNWDDVRTVRGEMRELGLRKDIGRSWIQIGGKTYNFAVGDRMLHESEEIQEMWRRLEEKISHIDMYPIQVQCFMN</sequence>
<name>A0ACC0HX24_9ERIC</name>